<evidence type="ECO:0000256" key="1">
    <source>
        <dbReference type="SAM" id="SignalP"/>
    </source>
</evidence>
<feature type="signal peptide" evidence="1">
    <location>
        <begin position="1"/>
        <end position="23"/>
    </location>
</feature>
<organism evidence="2 3">
    <name type="scientific">Austropuccinia psidii MF-1</name>
    <dbReference type="NCBI Taxonomy" id="1389203"/>
    <lineage>
        <taxon>Eukaryota</taxon>
        <taxon>Fungi</taxon>
        <taxon>Dikarya</taxon>
        <taxon>Basidiomycota</taxon>
        <taxon>Pucciniomycotina</taxon>
        <taxon>Pucciniomycetes</taxon>
        <taxon>Pucciniales</taxon>
        <taxon>Sphaerophragmiaceae</taxon>
        <taxon>Austropuccinia</taxon>
    </lineage>
</organism>
<keyword evidence="1" id="KW-0732">Signal</keyword>
<proteinExistence type="predicted"/>
<gene>
    <name evidence="2" type="ORF">O181_042221</name>
</gene>
<accession>A0A9Q3DL81</accession>
<reference evidence="2" key="1">
    <citation type="submission" date="2021-03" db="EMBL/GenBank/DDBJ databases">
        <title>Draft genome sequence of rust myrtle Austropuccinia psidii MF-1, a brazilian biotype.</title>
        <authorList>
            <person name="Quecine M.C."/>
            <person name="Pachon D.M.R."/>
            <person name="Bonatelli M.L."/>
            <person name="Correr F.H."/>
            <person name="Franceschini L.M."/>
            <person name="Leite T.F."/>
            <person name="Margarido G.R.A."/>
            <person name="Almeida C.A."/>
            <person name="Ferrarezi J.A."/>
            <person name="Labate C.A."/>
        </authorList>
    </citation>
    <scope>NUCLEOTIDE SEQUENCE</scope>
    <source>
        <strain evidence="2">MF-1</strain>
    </source>
</reference>
<evidence type="ECO:0000313" key="2">
    <source>
        <dbReference type="EMBL" id="MBW0502506.1"/>
    </source>
</evidence>
<dbReference type="EMBL" id="AVOT02016862">
    <property type="protein sequence ID" value="MBW0502506.1"/>
    <property type="molecule type" value="Genomic_DNA"/>
</dbReference>
<dbReference type="Proteomes" id="UP000765509">
    <property type="component" value="Unassembled WGS sequence"/>
</dbReference>
<keyword evidence="3" id="KW-1185">Reference proteome</keyword>
<evidence type="ECO:0000313" key="3">
    <source>
        <dbReference type="Proteomes" id="UP000765509"/>
    </source>
</evidence>
<sequence>MINQHLQSLDLMLCFIAWLSVVGRMSREKCQVTRNYLLNIIKLSKLVNNQHQISQQIPKDVRAVVNKLDLNPELNQYICFPKFYSTYDFEVHPHGCQYKIFPTSPPCESIKTCKISLITTNDSVYNYQQSQAWDALYPKCQQKSSSPLQLAFSLFTEWFNLLSNKAAGKQFSLGVLALNCLNLPPTSQGKAQNTFLSGLVPEPSQPKMMKINNILKNFVDEVVQLDSEIIIQTPCYPHSQRVIVHLGCLIGDLVANHKVAGFASHFATRFCSWCNCPKADIQEIKLGRIGQKSHVKDYSRAFQELKNESECTRMVKRNGIRWSELNRLHYWDPVQQIPLGIMHNWFEGILQHHF</sequence>
<feature type="chain" id="PRO_5040160927" evidence="1">
    <location>
        <begin position="24"/>
        <end position="354"/>
    </location>
</feature>
<comment type="caution">
    <text evidence="2">The sequence shown here is derived from an EMBL/GenBank/DDBJ whole genome shotgun (WGS) entry which is preliminary data.</text>
</comment>
<protein>
    <submittedName>
        <fullName evidence="2">Uncharacterized protein</fullName>
    </submittedName>
</protein>
<dbReference type="OrthoDB" id="2998386at2759"/>
<name>A0A9Q3DL81_9BASI</name>
<dbReference type="AlphaFoldDB" id="A0A9Q3DL81"/>